<dbReference type="EMBL" id="CADEAL010004158">
    <property type="protein sequence ID" value="CAB1453126.1"/>
    <property type="molecule type" value="Genomic_DNA"/>
</dbReference>
<keyword evidence="3" id="KW-1185">Reference proteome</keyword>
<organism evidence="2 3">
    <name type="scientific">Pleuronectes platessa</name>
    <name type="common">European plaice</name>
    <dbReference type="NCBI Taxonomy" id="8262"/>
    <lineage>
        <taxon>Eukaryota</taxon>
        <taxon>Metazoa</taxon>
        <taxon>Chordata</taxon>
        <taxon>Craniata</taxon>
        <taxon>Vertebrata</taxon>
        <taxon>Euteleostomi</taxon>
        <taxon>Actinopterygii</taxon>
        <taxon>Neopterygii</taxon>
        <taxon>Teleostei</taxon>
        <taxon>Neoteleostei</taxon>
        <taxon>Acanthomorphata</taxon>
        <taxon>Carangaria</taxon>
        <taxon>Pleuronectiformes</taxon>
        <taxon>Pleuronectoidei</taxon>
        <taxon>Pleuronectidae</taxon>
        <taxon>Pleuronectes</taxon>
    </lineage>
</organism>
<comment type="caution">
    <text evidence="2">The sequence shown here is derived from an EMBL/GenBank/DDBJ whole genome shotgun (WGS) entry which is preliminary data.</text>
</comment>
<proteinExistence type="predicted"/>
<accession>A0A9N7VIV7</accession>
<reference evidence="2" key="1">
    <citation type="submission" date="2020-03" db="EMBL/GenBank/DDBJ databases">
        <authorList>
            <person name="Weist P."/>
        </authorList>
    </citation>
    <scope>NUCLEOTIDE SEQUENCE</scope>
</reference>
<evidence type="ECO:0000313" key="2">
    <source>
        <dbReference type="EMBL" id="CAB1453126.1"/>
    </source>
</evidence>
<evidence type="ECO:0000313" key="3">
    <source>
        <dbReference type="Proteomes" id="UP001153269"/>
    </source>
</evidence>
<dbReference type="Proteomes" id="UP001153269">
    <property type="component" value="Unassembled WGS sequence"/>
</dbReference>
<evidence type="ECO:0000256" key="1">
    <source>
        <dbReference type="SAM" id="MobiDB-lite"/>
    </source>
</evidence>
<name>A0A9N7VIV7_PLEPL</name>
<dbReference type="AlphaFoldDB" id="A0A9N7VIV7"/>
<feature type="compositionally biased region" description="Basic and acidic residues" evidence="1">
    <location>
        <begin position="16"/>
        <end position="27"/>
    </location>
</feature>
<gene>
    <name evidence="2" type="ORF">PLEPLA_LOCUS40876</name>
</gene>
<sequence>MERRLPRWLTQSQAKRLKDLAGPHEAVDTPDQATPHRKDARTRAGRCGQQWETPKTFANRPTLMCATGCQELCE</sequence>
<protein>
    <submittedName>
        <fullName evidence="2">Uncharacterized protein</fullName>
    </submittedName>
</protein>
<feature type="region of interest" description="Disordered" evidence="1">
    <location>
        <begin position="1"/>
        <end position="48"/>
    </location>
</feature>